<dbReference type="FunFam" id="3.40.50.2000:FF:000050">
    <property type="entry name" value="UDP-glucuronosyltransferase"/>
    <property type="match status" value="1"/>
</dbReference>
<evidence type="ECO:0000256" key="1">
    <source>
        <dbReference type="ARBA" id="ARBA00009995"/>
    </source>
</evidence>
<dbReference type="InterPro" id="IPR050271">
    <property type="entry name" value="UDP-glycosyltransferase"/>
</dbReference>
<feature type="chain" id="PRO_5025672242" evidence="5">
    <location>
        <begin position="24"/>
        <end position="520"/>
    </location>
</feature>
<organism evidence="6">
    <name type="scientific">Hirondellea gigas</name>
    <dbReference type="NCBI Taxonomy" id="1518452"/>
    <lineage>
        <taxon>Eukaryota</taxon>
        <taxon>Metazoa</taxon>
        <taxon>Ecdysozoa</taxon>
        <taxon>Arthropoda</taxon>
        <taxon>Crustacea</taxon>
        <taxon>Multicrustacea</taxon>
        <taxon>Malacostraca</taxon>
        <taxon>Eumalacostraca</taxon>
        <taxon>Peracarida</taxon>
        <taxon>Amphipoda</taxon>
        <taxon>Amphilochidea</taxon>
        <taxon>Lysianassida</taxon>
        <taxon>Lysianassidira</taxon>
        <taxon>Lysianassoidea</taxon>
        <taxon>Lysianassidae</taxon>
        <taxon>Hirondellea</taxon>
    </lineage>
</organism>
<dbReference type="Pfam" id="PF00201">
    <property type="entry name" value="UDPGT"/>
    <property type="match status" value="1"/>
</dbReference>
<dbReference type="AlphaFoldDB" id="A0A6A7G3D9"/>
<accession>A0A6A7G3D9</accession>
<dbReference type="PROSITE" id="PS51257">
    <property type="entry name" value="PROKAR_LIPOPROTEIN"/>
    <property type="match status" value="1"/>
</dbReference>
<keyword evidence="2" id="KW-0328">Glycosyltransferase</keyword>
<sequence>MRGLGNVALLLLLWASCCCWCLASKILFVAPIGTKSQVGFLGAIIEALADRGHQVSFITSYSGPKHPNVTEINGNIRILEYMPNIFQNRNDAALRKLDYIIPGLCWDALQQDTVRGLDLEDFDVIFLFAIRSGNDCFLLRLQNAKVPLILVTPVQLDLFLHVAMGNVDFPSFVTALGQTEWHPMNFLQRVQNMAASVKIYLTIKWDFVPRIELICRELGECRENATSLEDVASRAAFVFVNSVRSLESPPRPYVPSVVHIGGVNCRPAQPLPQDLESWVAGAGDAGFIYMSLGTVVKSSDMPDNCRQSLLKVFSSLPQRVLWKWDTPSVEGLPPNVRVVQWAPQQDILGHPKLRVFMTQGGVFSSTEATYHGVPVLGMPVFFDQITNVNRIVTEGWGEAVDWDHLTEEILADKIHRLIHNSSYRATAQKRSLLMKDQPMSPKDAVVYWTEYAIRHRGAPHLHSPARDMPWYTLYNVDVWAVAVMTVAVLLAALTKLLLALAGFVRRLMQMMNNKTKLRQD</sequence>
<dbReference type="CDD" id="cd03784">
    <property type="entry name" value="GT1_Gtf-like"/>
    <property type="match status" value="1"/>
</dbReference>
<dbReference type="Gene3D" id="3.40.50.2000">
    <property type="entry name" value="Glycogen Phosphorylase B"/>
    <property type="match status" value="1"/>
</dbReference>
<dbReference type="PANTHER" id="PTHR48043:SF159">
    <property type="entry name" value="EG:EG0003.4 PROTEIN-RELATED"/>
    <property type="match status" value="1"/>
</dbReference>
<evidence type="ECO:0000256" key="4">
    <source>
        <dbReference type="SAM" id="Phobius"/>
    </source>
</evidence>
<keyword evidence="5" id="KW-0732">Signal</keyword>
<dbReference type="InterPro" id="IPR002213">
    <property type="entry name" value="UDP_glucos_trans"/>
</dbReference>
<evidence type="ECO:0000256" key="5">
    <source>
        <dbReference type="SAM" id="SignalP"/>
    </source>
</evidence>
<evidence type="ECO:0000313" key="6">
    <source>
        <dbReference type="EMBL" id="LAC24879.1"/>
    </source>
</evidence>
<feature type="transmembrane region" description="Helical" evidence="4">
    <location>
        <begin position="478"/>
        <end position="504"/>
    </location>
</feature>
<reference evidence="6" key="1">
    <citation type="submission" date="2017-11" db="EMBL/GenBank/DDBJ databases">
        <title>The sensing device of the deep-sea amphipod.</title>
        <authorList>
            <person name="Kobayashi H."/>
            <person name="Nagahama T."/>
            <person name="Arai W."/>
            <person name="Sasagawa Y."/>
            <person name="Umeda M."/>
            <person name="Hayashi T."/>
            <person name="Nikaido I."/>
            <person name="Watanabe H."/>
            <person name="Oguri K."/>
            <person name="Kitazato H."/>
            <person name="Fujioka K."/>
            <person name="Kido Y."/>
            <person name="Takami H."/>
        </authorList>
    </citation>
    <scope>NUCLEOTIDE SEQUENCE</scope>
    <source>
        <tissue evidence="6">Whole body</tissue>
    </source>
</reference>
<keyword evidence="4" id="KW-1133">Transmembrane helix</keyword>
<dbReference type="EMBL" id="IACT01005734">
    <property type="protein sequence ID" value="LAC24879.1"/>
    <property type="molecule type" value="mRNA"/>
</dbReference>
<name>A0A6A7G3D9_9CRUS</name>
<keyword evidence="3 6" id="KW-0808">Transferase</keyword>
<keyword evidence="4" id="KW-0812">Transmembrane</keyword>
<evidence type="ECO:0000256" key="2">
    <source>
        <dbReference type="ARBA" id="ARBA00022676"/>
    </source>
</evidence>
<evidence type="ECO:0000256" key="3">
    <source>
        <dbReference type="ARBA" id="ARBA00022679"/>
    </source>
</evidence>
<keyword evidence="4" id="KW-0472">Membrane</keyword>
<dbReference type="PANTHER" id="PTHR48043">
    <property type="entry name" value="EG:EG0003.4 PROTEIN-RELATED"/>
    <property type="match status" value="1"/>
</dbReference>
<proteinExistence type="evidence at transcript level"/>
<feature type="signal peptide" evidence="5">
    <location>
        <begin position="1"/>
        <end position="23"/>
    </location>
</feature>
<dbReference type="SUPFAM" id="SSF53756">
    <property type="entry name" value="UDP-Glycosyltransferase/glycogen phosphorylase"/>
    <property type="match status" value="1"/>
</dbReference>
<dbReference type="GO" id="GO:0008194">
    <property type="term" value="F:UDP-glycosyltransferase activity"/>
    <property type="evidence" value="ECO:0007669"/>
    <property type="project" value="InterPro"/>
</dbReference>
<protein>
    <submittedName>
        <fullName evidence="6">UDP-glucuronosyltransferase-like</fullName>
    </submittedName>
</protein>
<comment type="similarity">
    <text evidence="1">Belongs to the UDP-glycosyltransferase family.</text>
</comment>